<dbReference type="RefSeq" id="WP_196427516.1">
    <property type="nucleotide sequence ID" value="NZ_BOSD01000001.1"/>
</dbReference>
<dbReference type="EMBL" id="WNZZ01000011">
    <property type="protein sequence ID" value="MUG23803.1"/>
    <property type="molecule type" value="Genomic_DNA"/>
</dbReference>
<feature type="region of interest" description="Disordered" evidence="1">
    <location>
        <begin position="1"/>
        <end position="100"/>
    </location>
</feature>
<proteinExistence type="predicted"/>
<evidence type="ECO:0000313" key="3">
    <source>
        <dbReference type="Proteomes" id="UP000442469"/>
    </source>
</evidence>
<accession>A0A6N8EYC2</accession>
<protein>
    <submittedName>
        <fullName evidence="2">Uncharacterized protein</fullName>
    </submittedName>
</protein>
<dbReference type="Proteomes" id="UP000442469">
    <property type="component" value="Unassembled WGS sequence"/>
</dbReference>
<sequence>MISQLRTHMNSAHRKDQSDYFEQIQKSLEQAIAAAEKDRQEKAEKGEKDGKEAGSAGQVNEDGDEVIISEAARQYAERATTSESNPAAPAAEEQAEAKET</sequence>
<dbReference type="AlphaFoldDB" id="A0A6N8EYC2"/>
<comment type="caution">
    <text evidence="2">The sequence shown here is derived from an EMBL/GenBank/DDBJ whole genome shotgun (WGS) entry which is preliminary data.</text>
</comment>
<feature type="compositionally biased region" description="Polar residues" evidence="1">
    <location>
        <begin position="1"/>
        <end position="10"/>
    </location>
</feature>
<evidence type="ECO:0000313" key="2">
    <source>
        <dbReference type="EMBL" id="MUG23803.1"/>
    </source>
</evidence>
<evidence type="ECO:0000256" key="1">
    <source>
        <dbReference type="SAM" id="MobiDB-lite"/>
    </source>
</evidence>
<feature type="compositionally biased region" description="Basic and acidic residues" evidence="1">
    <location>
        <begin position="35"/>
        <end position="52"/>
    </location>
</feature>
<name>A0A6N8EYC2_PAEMA</name>
<feature type="compositionally biased region" description="Low complexity" evidence="1">
    <location>
        <begin position="79"/>
        <end position="92"/>
    </location>
</feature>
<reference evidence="2 3" key="1">
    <citation type="submission" date="2019-11" db="EMBL/GenBank/DDBJ databases">
        <title>Draft genome sequences of five Paenibacillus species of dairy origin.</title>
        <authorList>
            <person name="Olajide A.M."/>
            <person name="Chen S."/>
            <person name="Lapointe G."/>
        </authorList>
    </citation>
    <scope>NUCLEOTIDE SEQUENCE [LARGE SCALE GENOMIC DNA]</scope>
    <source>
        <strain evidence="2 3">3CT49</strain>
    </source>
</reference>
<organism evidence="2 3">
    <name type="scientific">Paenibacillus macerans</name>
    <name type="common">Bacillus macerans</name>
    <dbReference type="NCBI Taxonomy" id="44252"/>
    <lineage>
        <taxon>Bacteria</taxon>
        <taxon>Bacillati</taxon>
        <taxon>Bacillota</taxon>
        <taxon>Bacilli</taxon>
        <taxon>Bacillales</taxon>
        <taxon>Paenibacillaceae</taxon>
        <taxon>Paenibacillus</taxon>
    </lineage>
</organism>
<gene>
    <name evidence="2" type="ORF">GNQ08_15530</name>
</gene>